<organism evidence="2 3">
    <name type="scientific">Jutongia hominis</name>
    <dbReference type="NCBI Taxonomy" id="2763664"/>
    <lineage>
        <taxon>Bacteria</taxon>
        <taxon>Bacillati</taxon>
        <taxon>Bacillota</taxon>
        <taxon>Clostridia</taxon>
        <taxon>Lachnospirales</taxon>
        <taxon>Lachnospiraceae</taxon>
        <taxon>Jutongia</taxon>
    </lineage>
</organism>
<feature type="chain" id="PRO_5047130422" evidence="1">
    <location>
        <begin position="31"/>
        <end position="428"/>
    </location>
</feature>
<keyword evidence="1" id="KW-0732">Signal</keyword>
<evidence type="ECO:0000313" key="3">
    <source>
        <dbReference type="Proteomes" id="UP000637513"/>
    </source>
</evidence>
<keyword evidence="3" id="KW-1185">Reference proteome</keyword>
<dbReference type="Proteomes" id="UP000637513">
    <property type="component" value="Unassembled WGS sequence"/>
</dbReference>
<sequence>MKRAVKHIGTFVVVLFAVVLGLFQAQCADAKTKKPYKAKTVRVVATMENKIHQTKSPVKKVKKISKDKNFKVRLIPNDNKYIFVLSGADMGKKQAVKVYYENGRTQVITFKTETNYLDKIKKELKPLLANPDAGLKKSLEQWEQRDMANKSHTYQFFYERSTDFEGENHTTAKYERYKEEDIYKKLTTSQKKALILEVYVHSRSHYRMNQRWIYSNCDSPVKFNRQFQKLYNGKFAGVCADGGKIAYDIGRAVGLKTKYVSCETIDHAWCVVKATDENGKPYWHGIYTTAHGYSLNASISRYHTDKYSKKQIVNNLHEPCYVHIVNRRMSRRDVLLEQAAEKRAKARSTATTITNCKCPGCYATSEWTYKHTRPSNPYITNRIYVKSDGTHVYEHNGNGYKQWFDAQGNEYFDANGDGSIMDDLAALG</sequence>
<proteinExistence type="predicted"/>
<dbReference type="SUPFAM" id="SSF54001">
    <property type="entry name" value="Cysteine proteinases"/>
    <property type="match status" value="1"/>
</dbReference>
<dbReference type="EMBL" id="JACRSW010000029">
    <property type="protein sequence ID" value="MBC8557532.1"/>
    <property type="molecule type" value="Genomic_DNA"/>
</dbReference>
<accession>A0ABR7MUQ2</accession>
<evidence type="ECO:0000256" key="1">
    <source>
        <dbReference type="SAM" id="SignalP"/>
    </source>
</evidence>
<dbReference type="RefSeq" id="WP_249304800.1">
    <property type="nucleotide sequence ID" value="NZ_JACRSW010000029.1"/>
</dbReference>
<gene>
    <name evidence="2" type="ORF">H8700_07405</name>
</gene>
<reference evidence="2 3" key="1">
    <citation type="submission" date="2020-08" db="EMBL/GenBank/DDBJ databases">
        <title>Genome public.</title>
        <authorList>
            <person name="Liu C."/>
            <person name="Sun Q."/>
        </authorList>
    </citation>
    <scope>NUCLEOTIDE SEQUENCE [LARGE SCALE GENOMIC DNA]</scope>
    <source>
        <strain evidence="2 3">BX3</strain>
    </source>
</reference>
<dbReference type="InterPro" id="IPR038765">
    <property type="entry name" value="Papain-like_cys_pep_sf"/>
</dbReference>
<protein>
    <submittedName>
        <fullName evidence="2">Uncharacterized protein</fullName>
    </submittedName>
</protein>
<feature type="signal peptide" evidence="1">
    <location>
        <begin position="1"/>
        <end position="30"/>
    </location>
</feature>
<comment type="caution">
    <text evidence="2">The sequence shown here is derived from an EMBL/GenBank/DDBJ whole genome shotgun (WGS) entry which is preliminary data.</text>
</comment>
<name>A0ABR7MUQ2_9FIRM</name>
<evidence type="ECO:0000313" key="2">
    <source>
        <dbReference type="EMBL" id="MBC8557532.1"/>
    </source>
</evidence>